<feature type="signal peptide" evidence="2">
    <location>
        <begin position="1"/>
        <end position="17"/>
    </location>
</feature>
<feature type="region of interest" description="Disordered" evidence="1">
    <location>
        <begin position="33"/>
        <end position="105"/>
    </location>
</feature>
<feature type="compositionally biased region" description="Basic and acidic residues" evidence="1">
    <location>
        <begin position="84"/>
        <end position="105"/>
    </location>
</feature>
<name>A0A0F8A359_9HYPO</name>
<evidence type="ECO:0000256" key="2">
    <source>
        <dbReference type="SAM" id="SignalP"/>
    </source>
</evidence>
<evidence type="ECO:0000256" key="1">
    <source>
        <dbReference type="SAM" id="MobiDB-lite"/>
    </source>
</evidence>
<dbReference type="EMBL" id="KQ030581">
    <property type="protein sequence ID" value="KJZ71259.1"/>
    <property type="molecule type" value="Genomic_DNA"/>
</dbReference>
<dbReference type="AlphaFoldDB" id="A0A0F8A359"/>
<feature type="chain" id="PRO_5002526413" evidence="2">
    <location>
        <begin position="18"/>
        <end position="105"/>
    </location>
</feature>
<evidence type="ECO:0000313" key="3">
    <source>
        <dbReference type="EMBL" id="KJZ71259.1"/>
    </source>
</evidence>
<gene>
    <name evidence="3" type="ORF">HIM_09332</name>
</gene>
<sequence length="105" mass="10813">MKFSLIVCASMAAVGLALPNPVSYWNLPEGIGGSSDLAKLQANPNTGIGGPFDDGPGTPSPPKPGQTPTSANLPKGFGLNQPTRPKDADNKIEDNAGDISDKPWN</sequence>
<protein>
    <submittedName>
        <fullName evidence="3">Uncharacterized protein</fullName>
    </submittedName>
</protein>
<proteinExistence type="predicted"/>
<dbReference type="Proteomes" id="UP000054481">
    <property type="component" value="Unassembled WGS sequence"/>
</dbReference>
<keyword evidence="2" id="KW-0732">Signal</keyword>
<reference evidence="3 4" key="1">
    <citation type="journal article" date="2014" name="Genome Biol. Evol.">
        <title>Comparative genomics and transcriptomics analyses reveal divergent lifestyle features of nematode endoparasitic fungus Hirsutella minnesotensis.</title>
        <authorList>
            <person name="Lai Y."/>
            <person name="Liu K."/>
            <person name="Zhang X."/>
            <person name="Zhang X."/>
            <person name="Li K."/>
            <person name="Wang N."/>
            <person name="Shu C."/>
            <person name="Wu Y."/>
            <person name="Wang C."/>
            <person name="Bushley K.E."/>
            <person name="Xiang M."/>
            <person name="Liu X."/>
        </authorList>
    </citation>
    <scope>NUCLEOTIDE SEQUENCE [LARGE SCALE GENOMIC DNA]</scope>
    <source>
        <strain evidence="3 4">3608</strain>
    </source>
</reference>
<keyword evidence="4" id="KW-1185">Reference proteome</keyword>
<accession>A0A0F8A359</accession>
<organism evidence="3 4">
    <name type="scientific">Hirsutella minnesotensis 3608</name>
    <dbReference type="NCBI Taxonomy" id="1043627"/>
    <lineage>
        <taxon>Eukaryota</taxon>
        <taxon>Fungi</taxon>
        <taxon>Dikarya</taxon>
        <taxon>Ascomycota</taxon>
        <taxon>Pezizomycotina</taxon>
        <taxon>Sordariomycetes</taxon>
        <taxon>Hypocreomycetidae</taxon>
        <taxon>Hypocreales</taxon>
        <taxon>Ophiocordycipitaceae</taxon>
        <taxon>Hirsutella</taxon>
    </lineage>
</organism>
<evidence type="ECO:0000313" key="4">
    <source>
        <dbReference type="Proteomes" id="UP000054481"/>
    </source>
</evidence>